<evidence type="ECO:0000313" key="2">
    <source>
        <dbReference type="EMBL" id="CAF0702109.1"/>
    </source>
</evidence>
<evidence type="ECO:0000313" key="3">
    <source>
        <dbReference type="Proteomes" id="UP000663859"/>
    </source>
</evidence>
<keyword evidence="3" id="KW-1185">Reference proteome</keyword>
<proteinExistence type="predicted"/>
<dbReference type="Proteomes" id="UP000663859">
    <property type="component" value="Unassembled WGS sequence"/>
</dbReference>
<evidence type="ECO:0000256" key="1">
    <source>
        <dbReference type="SAM" id="MobiDB-lite"/>
    </source>
</evidence>
<sequence length="86" mass="9684">MRGKPGGFENSCGVARDTSKDDWGSKKEPWFLMEERKSPWKLGSAHRRRGFRMSLKLREAKLQEPLSASSQKIESFGLATGVKGSR</sequence>
<feature type="compositionally biased region" description="Basic and acidic residues" evidence="1">
    <location>
        <begin position="17"/>
        <end position="28"/>
    </location>
</feature>
<name>A0A8J2BK87_9BACT</name>
<feature type="region of interest" description="Disordered" evidence="1">
    <location>
        <begin position="1"/>
        <end position="28"/>
    </location>
</feature>
<protein>
    <submittedName>
        <fullName evidence="2">Uncharacterized protein</fullName>
    </submittedName>
</protein>
<dbReference type="AlphaFoldDB" id="A0A8J2BK87"/>
<comment type="caution">
    <text evidence="2">The sequence shown here is derived from an EMBL/GenBank/DDBJ whole genome shotgun (WGS) entry which is preliminary data.</text>
</comment>
<organism evidence="2 3">
    <name type="scientific">Candidatus Methylacidithermus pantelleriae</name>
    <dbReference type="NCBI Taxonomy" id="2744239"/>
    <lineage>
        <taxon>Bacteria</taxon>
        <taxon>Pseudomonadati</taxon>
        <taxon>Verrucomicrobiota</taxon>
        <taxon>Methylacidiphilae</taxon>
        <taxon>Methylacidiphilales</taxon>
        <taxon>Methylacidiphilaceae</taxon>
        <taxon>Candidatus Methylacidithermus</taxon>
    </lineage>
</organism>
<dbReference type="EMBL" id="CAJNOB010000043">
    <property type="protein sequence ID" value="CAF0702109.1"/>
    <property type="molecule type" value="Genomic_DNA"/>
</dbReference>
<accession>A0A8J2BK87</accession>
<gene>
    <name evidence="2" type="ORF">MPNT_480001</name>
</gene>
<reference evidence="2" key="1">
    <citation type="submission" date="2021-02" db="EMBL/GenBank/DDBJ databases">
        <authorList>
            <person name="Cremers G."/>
            <person name="Picone N."/>
        </authorList>
    </citation>
    <scope>NUCLEOTIDE SEQUENCE</scope>
    <source>
        <strain evidence="2">PQ17</strain>
    </source>
</reference>